<evidence type="ECO:0000313" key="3">
    <source>
        <dbReference type="EMBL" id="KKY18668.1"/>
    </source>
</evidence>
<organism evidence="3 4">
    <name type="scientific">Phaeomoniella chlamydospora</name>
    <name type="common">Phaeoacremonium chlamydosporum</name>
    <dbReference type="NCBI Taxonomy" id="158046"/>
    <lineage>
        <taxon>Eukaryota</taxon>
        <taxon>Fungi</taxon>
        <taxon>Dikarya</taxon>
        <taxon>Ascomycota</taxon>
        <taxon>Pezizomycotina</taxon>
        <taxon>Eurotiomycetes</taxon>
        <taxon>Chaetothyriomycetidae</taxon>
        <taxon>Phaeomoniellales</taxon>
        <taxon>Phaeomoniellaceae</taxon>
        <taxon>Phaeomoniella</taxon>
    </lineage>
</organism>
<feature type="compositionally biased region" description="Gly residues" evidence="1">
    <location>
        <begin position="93"/>
        <end position="103"/>
    </location>
</feature>
<feature type="region of interest" description="Disordered" evidence="1">
    <location>
        <begin position="33"/>
        <end position="103"/>
    </location>
</feature>
<keyword evidence="2" id="KW-0732">Signal</keyword>
<protein>
    <submittedName>
        <fullName evidence="3">Uncharacterized protein</fullName>
    </submittedName>
</protein>
<evidence type="ECO:0000256" key="1">
    <source>
        <dbReference type="SAM" id="MobiDB-lite"/>
    </source>
</evidence>
<name>A0A0G2G4D2_PHACM</name>
<dbReference type="Proteomes" id="UP000053317">
    <property type="component" value="Unassembled WGS sequence"/>
</dbReference>
<gene>
    <name evidence="3" type="ORF">UCRPC4_g04864</name>
</gene>
<dbReference type="OrthoDB" id="27095at2759"/>
<feature type="compositionally biased region" description="Low complexity" evidence="1">
    <location>
        <begin position="73"/>
        <end position="90"/>
    </location>
</feature>
<keyword evidence="4" id="KW-1185">Reference proteome</keyword>
<evidence type="ECO:0000256" key="2">
    <source>
        <dbReference type="SAM" id="SignalP"/>
    </source>
</evidence>
<sequence>MILLAIVALGIAFGMPKLMENMDPETRAEFEAAQKQGGLATLMSGGSGPSEDKSSSSAPAMNPANFDLAGWMAGQQASSGSKSSGTTSSGNDVRGGGSIRRRG</sequence>
<dbReference type="AlphaFoldDB" id="A0A0G2G4D2"/>
<reference evidence="3 4" key="2">
    <citation type="submission" date="2015-05" db="EMBL/GenBank/DDBJ databases">
        <authorList>
            <person name="Morales-Cruz A."/>
            <person name="Amrine K.C."/>
            <person name="Cantu D."/>
        </authorList>
    </citation>
    <scope>NUCLEOTIDE SEQUENCE [LARGE SCALE GENOMIC DNA]</scope>
    <source>
        <strain evidence="3">UCRPC4</strain>
    </source>
</reference>
<accession>A0A0G2G4D2</accession>
<proteinExistence type="predicted"/>
<comment type="caution">
    <text evidence="3">The sequence shown here is derived from an EMBL/GenBank/DDBJ whole genome shotgun (WGS) entry which is preliminary data.</text>
</comment>
<dbReference type="EMBL" id="LCWF01000119">
    <property type="protein sequence ID" value="KKY18668.1"/>
    <property type="molecule type" value="Genomic_DNA"/>
</dbReference>
<evidence type="ECO:0000313" key="4">
    <source>
        <dbReference type="Proteomes" id="UP000053317"/>
    </source>
</evidence>
<feature type="chain" id="PRO_5002544712" evidence="2">
    <location>
        <begin position="17"/>
        <end position="103"/>
    </location>
</feature>
<feature type="signal peptide" evidence="2">
    <location>
        <begin position="1"/>
        <end position="16"/>
    </location>
</feature>
<reference evidence="3 4" key="1">
    <citation type="submission" date="2015-05" db="EMBL/GenBank/DDBJ databases">
        <title>Distinctive expansion of gene families associated with plant cell wall degradation and secondary metabolism in the genomes of grapevine trunk pathogens.</title>
        <authorList>
            <person name="Lawrence D.P."/>
            <person name="Travadon R."/>
            <person name="Rolshausen P.E."/>
            <person name="Baumgartner K."/>
        </authorList>
    </citation>
    <scope>NUCLEOTIDE SEQUENCE [LARGE SCALE GENOMIC DNA]</scope>
    <source>
        <strain evidence="3">UCRPC4</strain>
    </source>
</reference>